<name>A0ABS8BDW0_9ACTN</name>
<evidence type="ECO:0008006" key="4">
    <source>
        <dbReference type="Google" id="ProtNLM"/>
    </source>
</evidence>
<dbReference type="PROSITE" id="PS51318">
    <property type="entry name" value="TAT"/>
    <property type="match status" value="1"/>
</dbReference>
<proteinExistence type="predicted"/>
<evidence type="ECO:0000313" key="2">
    <source>
        <dbReference type="EMBL" id="MCB5182805.1"/>
    </source>
</evidence>
<evidence type="ECO:0000256" key="1">
    <source>
        <dbReference type="SAM" id="SignalP"/>
    </source>
</evidence>
<feature type="signal peptide" evidence="1">
    <location>
        <begin position="1"/>
        <end position="30"/>
    </location>
</feature>
<keyword evidence="3" id="KW-1185">Reference proteome</keyword>
<evidence type="ECO:0000313" key="3">
    <source>
        <dbReference type="Proteomes" id="UP001199054"/>
    </source>
</evidence>
<dbReference type="PROSITE" id="PS51257">
    <property type="entry name" value="PROKAR_LIPOPROTEIN"/>
    <property type="match status" value="1"/>
</dbReference>
<dbReference type="EMBL" id="JAJAUY010000150">
    <property type="protein sequence ID" value="MCB5182805.1"/>
    <property type="molecule type" value="Genomic_DNA"/>
</dbReference>
<dbReference type="Proteomes" id="UP001199054">
    <property type="component" value="Unassembled WGS sequence"/>
</dbReference>
<reference evidence="2 3" key="1">
    <citation type="submission" date="2021-10" db="EMBL/GenBank/DDBJ databases">
        <title>Streptomyces sp. strain SMC 277, a novel streptomycete isolated from soil.</title>
        <authorList>
            <person name="Chanama M."/>
        </authorList>
    </citation>
    <scope>NUCLEOTIDE SEQUENCE [LARGE SCALE GENOMIC DNA]</scope>
    <source>
        <strain evidence="2 3">SMC 277</strain>
    </source>
</reference>
<dbReference type="InterPro" id="IPR006311">
    <property type="entry name" value="TAT_signal"/>
</dbReference>
<feature type="chain" id="PRO_5047134466" description="Lipoprotein" evidence="1">
    <location>
        <begin position="31"/>
        <end position="152"/>
    </location>
</feature>
<protein>
    <recommendedName>
        <fullName evidence="4">Lipoprotein</fullName>
    </recommendedName>
</protein>
<gene>
    <name evidence="2" type="ORF">LG632_26010</name>
</gene>
<keyword evidence="1" id="KW-0732">Signal</keyword>
<accession>A0ABS8BDW0</accession>
<dbReference type="RefSeq" id="WP_226729986.1">
    <property type="nucleotide sequence ID" value="NZ_JAJAUY010000150.1"/>
</dbReference>
<sequence length="152" mass="15271">MSSRNSPPLGRRAVPAAVVLAAALLGGACATGRTAPDAPAPDAPAPAAAGAARPGSLQALEAAIGCTASVTVDAEELRQGGCETGAGAFRMVTFAAPEGERQWLAEARAYGGTYLVGDRWIVTARPESALADLHHRLGGTLESGDTHAPGHH</sequence>
<comment type="caution">
    <text evidence="2">The sequence shown here is derived from an EMBL/GenBank/DDBJ whole genome shotgun (WGS) entry which is preliminary data.</text>
</comment>
<organism evidence="2 3">
    <name type="scientific">Streptomyces antimicrobicus</name>
    <dbReference type="NCBI Taxonomy" id="2883108"/>
    <lineage>
        <taxon>Bacteria</taxon>
        <taxon>Bacillati</taxon>
        <taxon>Actinomycetota</taxon>
        <taxon>Actinomycetes</taxon>
        <taxon>Kitasatosporales</taxon>
        <taxon>Streptomycetaceae</taxon>
        <taxon>Streptomyces</taxon>
    </lineage>
</organism>